<sequence length="328" mass="37275">MEKTLIQNIFSISKPAEFESLALEVFKFQYNHNVIYRSYCNLLKKSPEDILNLKQIPFLPIEFFKKSNVVSSEKKPEAIFESSGTMGNITSKHSIVDISIYKESYTKCFNTFYGPVGDYCILALLPSYLERDASSLVYMVNDFVSKSKHPDSGFYLYDLKKLSQKLLQLEKEQIKTLLIGVSFALLDLAEQFPVHLKHTIIMETGGMKGRRKELIREELHAILRNAFSVEKIHSEYGMTELLSQGYSKGDGLFKTPPWMKIYARDTEDPLTIQNNDTTGGISIIDLANLYSCSFIATEDLGKTHTDGSFEILGRFDQSDVRGCNLMAL</sequence>
<dbReference type="GO" id="GO:0047474">
    <property type="term" value="F:long-chain fatty acid--protein ligase activity"/>
    <property type="evidence" value="ECO:0007669"/>
    <property type="project" value="InterPro"/>
</dbReference>
<gene>
    <name evidence="2" type="ORF">HME9304_01102</name>
</gene>
<dbReference type="AlphaFoldDB" id="A0A2Z4LQR7"/>
<reference evidence="2 3" key="1">
    <citation type="submission" date="2018-06" db="EMBL/GenBank/DDBJ databases">
        <title>Spongiibacterium sp. HME9304 Genome sequencing and assembly.</title>
        <authorList>
            <person name="Kang H."/>
            <person name="Kim H."/>
            <person name="Joh K."/>
        </authorList>
    </citation>
    <scope>NUCLEOTIDE SEQUENCE [LARGE SCALE GENOMIC DNA]</scope>
    <source>
        <strain evidence="2 3">HME9304</strain>
    </source>
</reference>
<dbReference type="Proteomes" id="UP000248536">
    <property type="component" value="Chromosome"/>
</dbReference>
<dbReference type="OrthoDB" id="182577at2"/>
<evidence type="ECO:0000313" key="3">
    <source>
        <dbReference type="Proteomes" id="UP000248536"/>
    </source>
</evidence>
<proteinExistence type="predicted"/>
<dbReference type="GO" id="GO:0008218">
    <property type="term" value="P:bioluminescence"/>
    <property type="evidence" value="ECO:0007669"/>
    <property type="project" value="InterPro"/>
</dbReference>
<evidence type="ECO:0000259" key="1">
    <source>
        <dbReference type="Pfam" id="PF04443"/>
    </source>
</evidence>
<protein>
    <recommendedName>
        <fullName evidence="1">Acyl-protein synthetase LuxE domain-containing protein</fullName>
    </recommendedName>
</protein>
<organism evidence="2 3">
    <name type="scientific">Flagellimonas maritima</name>
    <dbReference type="NCBI Taxonomy" id="1383885"/>
    <lineage>
        <taxon>Bacteria</taxon>
        <taxon>Pseudomonadati</taxon>
        <taxon>Bacteroidota</taxon>
        <taxon>Flavobacteriia</taxon>
        <taxon>Flavobacteriales</taxon>
        <taxon>Flavobacteriaceae</taxon>
        <taxon>Flagellimonas</taxon>
    </lineage>
</organism>
<accession>A0A2Z4LQR7</accession>
<dbReference type="InterPro" id="IPR007534">
    <property type="entry name" value="LuxE"/>
</dbReference>
<name>A0A2Z4LQR7_9FLAO</name>
<evidence type="ECO:0000313" key="2">
    <source>
        <dbReference type="EMBL" id="AWX44102.1"/>
    </source>
</evidence>
<dbReference type="KEGG" id="spon:HME9304_01102"/>
<feature type="domain" description="Acyl-protein synthetase LuxE" evidence="1">
    <location>
        <begin position="19"/>
        <end position="325"/>
    </location>
</feature>
<dbReference type="RefSeq" id="WP_112377608.1">
    <property type="nucleotide sequence ID" value="NZ_CP030104.1"/>
</dbReference>
<keyword evidence="3" id="KW-1185">Reference proteome</keyword>
<dbReference type="EMBL" id="CP030104">
    <property type="protein sequence ID" value="AWX44102.1"/>
    <property type="molecule type" value="Genomic_DNA"/>
</dbReference>
<dbReference type="Pfam" id="PF04443">
    <property type="entry name" value="LuxE"/>
    <property type="match status" value="1"/>
</dbReference>